<feature type="transmembrane region" description="Helical" evidence="1">
    <location>
        <begin position="37"/>
        <end position="54"/>
    </location>
</feature>
<name>A0A8S5VVG4_9CAUD</name>
<reference evidence="2" key="1">
    <citation type="journal article" date="2021" name="Proc. Natl. Acad. Sci. U.S.A.">
        <title>A Catalog of Tens of Thousands of Viruses from Human Metagenomes Reveals Hidden Associations with Chronic Diseases.</title>
        <authorList>
            <person name="Tisza M.J."/>
            <person name="Buck C.B."/>
        </authorList>
    </citation>
    <scope>NUCLEOTIDE SEQUENCE</scope>
    <source>
        <strain evidence="2">CtY4J10</strain>
    </source>
</reference>
<dbReference type="EMBL" id="BK035411">
    <property type="protein sequence ID" value="DAG99415.1"/>
    <property type="molecule type" value="Genomic_DNA"/>
</dbReference>
<keyword evidence="1" id="KW-0472">Membrane</keyword>
<feature type="transmembrane region" description="Helical" evidence="1">
    <location>
        <begin position="12"/>
        <end position="31"/>
    </location>
</feature>
<evidence type="ECO:0000313" key="2">
    <source>
        <dbReference type="EMBL" id="DAG99415.1"/>
    </source>
</evidence>
<protein>
    <submittedName>
        <fullName evidence="2">Putative DMT superfamily protein</fullName>
    </submittedName>
</protein>
<organism evidence="2">
    <name type="scientific">Ackermannviridae sp</name>
    <dbReference type="NCBI Taxonomy" id="2831612"/>
    <lineage>
        <taxon>Viruses</taxon>
        <taxon>Duplodnaviria</taxon>
        <taxon>Heunggongvirae</taxon>
        <taxon>Uroviricota</taxon>
        <taxon>Caudoviricetes</taxon>
        <taxon>Pantevenvirales</taxon>
        <taxon>Ackermannviridae</taxon>
    </lineage>
</organism>
<keyword evidence="1" id="KW-0812">Transmembrane</keyword>
<accession>A0A8S5VVG4</accession>
<proteinExistence type="predicted"/>
<sequence length="64" mass="7003">MGDFLKNLAALIKVKTIVTLVVVAVFAVLALQSKLQPDTVMTIVTMVVAFYFGTQTESKNNKDK</sequence>
<evidence type="ECO:0000256" key="1">
    <source>
        <dbReference type="SAM" id="Phobius"/>
    </source>
</evidence>
<keyword evidence="1" id="KW-1133">Transmembrane helix</keyword>